<dbReference type="RefSeq" id="YP_009216122.1">
    <property type="nucleotide sequence ID" value="NC_028983.1"/>
</dbReference>
<keyword evidence="2" id="KW-1185">Reference proteome</keyword>
<accession>S5M552</accession>
<evidence type="ECO:0000313" key="2">
    <source>
        <dbReference type="Proteomes" id="UP000015093"/>
    </source>
</evidence>
<evidence type="ECO:0000313" key="1">
    <source>
        <dbReference type="EMBL" id="AGR47021.1"/>
    </source>
</evidence>
<dbReference type="KEGG" id="vg:26642470"/>
<proteinExistence type="predicted"/>
<sequence>MSMVRIELNEIRKGTIKSFVEAWSDVEDRSATDWGIKAGLGWVVHKLQMEEFIYQPGEIVVDVPLSIIEECRKEWRENSINAYWNLGYARAIFSVFSTLGLQMRHEEEPISCIIDYYNK</sequence>
<dbReference type="EMBL" id="KC595513">
    <property type="protein sequence ID" value="AGR47021.1"/>
    <property type="molecule type" value="Genomic_DNA"/>
</dbReference>
<dbReference type="GeneID" id="26642470"/>
<protein>
    <submittedName>
        <fullName evidence="1">Uncharacterized protein</fullName>
    </submittedName>
</protein>
<reference evidence="1 2" key="1">
    <citation type="journal article" date="2014" name="Genome Announc.">
        <title>Genome Sequences of Three Novel Bacillus cereus Bacteriophages.</title>
        <authorList>
            <person name="Grose J.H."/>
            <person name="Jensen J.D."/>
            <person name="Merrill B.D."/>
            <person name="Fisher J.N."/>
            <person name="Burnett S.H."/>
            <person name="Breakwell D.P."/>
        </authorList>
    </citation>
    <scope>NUCLEOTIDE SEQUENCE [LARGE SCALE GENOMIC DNA]</scope>
</reference>
<dbReference type="Proteomes" id="UP000015093">
    <property type="component" value="Segment"/>
</dbReference>
<name>S5M552_9CAUD</name>
<organism evidence="1 2">
    <name type="scientific">Bacillus phage Shanette</name>
    <dbReference type="NCBI Taxonomy" id="1296656"/>
    <lineage>
        <taxon>Viruses</taxon>
        <taxon>Duplodnaviria</taxon>
        <taxon>Heunggongvirae</taxon>
        <taxon>Uroviricota</taxon>
        <taxon>Caudoviricetes</taxon>
        <taxon>Herelleviridae</taxon>
        <taxon>Spounavirinae</taxon>
        <taxon>Siminovitchvirus</taxon>
        <taxon>Siminovitchvirus shanette</taxon>
    </lineage>
</organism>
<gene>
    <name evidence="1" type="ORF">SHANETTE_127</name>
</gene>